<protein>
    <recommendedName>
        <fullName evidence="1">Endonuclease/exonuclease/phosphatase domain-containing protein</fullName>
    </recommendedName>
</protein>
<evidence type="ECO:0000313" key="2">
    <source>
        <dbReference type="EMBL" id="KAK9716821.1"/>
    </source>
</evidence>
<organism evidence="2 3">
    <name type="scientific">Popillia japonica</name>
    <name type="common">Japanese beetle</name>
    <dbReference type="NCBI Taxonomy" id="7064"/>
    <lineage>
        <taxon>Eukaryota</taxon>
        <taxon>Metazoa</taxon>
        <taxon>Ecdysozoa</taxon>
        <taxon>Arthropoda</taxon>
        <taxon>Hexapoda</taxon>
        <taxon>Insecta</taxon>
        <taxon>Pterygota</taxon>
        <taxon>Neoptera</taxon>
        <taxon>Endopterygota</taxon>
        <taxon>Coleoptera</taxon>
        <taxon>Polyphaga</taxon>
        <taxon>Scarabaeiformia</taxon>
        <taxon>Scarabaeidae</taxon>
        <taxon>Rutelinae</taxon>
        <taxon>Popillia</taxon>
    </lineage>
</organism>
<dbReference type="Proteomes" id="UP001458880">
    <property type="component" value="Unassembled WGS sequence"/>
</dbReference>
<name>A0AAW1KAY2_POPJA</name>
<feature type="domain" description="Endonuclease/exonuclease/phosphatase" evidence="1">
    <location>
        <begin position="28"/>
        <end position="134"/>
    </location>
</feature>
<gene>
    <name evidence="2" type="ORF">QE152_g24508</name>
</gene>
<sequence length="187" mass="21211">MFTYHINLSSEGNIEIAAVGVDQRDTILISIYRPPLGDVDVFFLHFNDLLTELECELTMKAVVIAGDFNFNFMENNTLTTRFYDLVETYNLNVLFNEPSGITEHSQRCIDNIVTNISREQYRSDTVNLHISDHCAQKFYILDSSTGVASVGKNMAVKNIRIINATNNSFREKLNSVDWSQTLNGRSA</sequence>
<evidence type="ECO:0000259" key="1">
    <source>
        <dbReference type="Pfam" id="PF14529"/>
    </source>
</evidence>
<dbReference type="SUPFAM" id="SSF56219">
    <property type="entry name" value="DNase I-like"/>
    <property type="match status" value="1"/>
</dbReference>
<reference evidence="2 3" key="1">
    <citation type="journal article" date="2024" name="BMC Genomics">
        <title>De novo assembly and annotation of Popillia japonica's genome with initial clues to its potential as an invasive pest.</title>
        <authorList>
            <person name="Cucini C."/>
            <person name="Boschi S."/>
            <person name="Funari R."/>
            <person name="Cardaioli E."/>
            <person name="Iannotti N."/>
            <person name="Marturano G."/>
            <person name="Paoli F."/>
            <person name="Bruttini M."/>
            <person name="Carapelli A."/>
            <person name="Frati F."/>
            <person name="Nardi F."/>
        </authorList>
    </citation>
    <scope>NUCLEOTIDE SEQUENCE [LARGE SCALE GENOMIC DNA]</scope>
    <source>
        <strain evidence="2">DMR45628</strain>
    </source>
</reference>
<dbReference type="Pfam" id="PF14529">
    <property type="entry name" value="Exo_endo_phos_2"/>
    <property type="match status" value="1"/>
</dbReference>
<accession>A0AAW1KAY2</accession>
<comment type="caution">
    <text evidence="2">The sequence shown here is derived from an EMBL/GenBank/DDBJ whole genome shotgun (WGS) entry which is preliminary data.</text>
</comment>
<dbReference type="GO" id="GO:0003824">
    <property type="term" value="F:catalytic activity"/>
    <property type="evidence" value="ECO:0007669"/>
    <property type="project" value="InterPro"/>
</dbReference>
<dbReference type="InterPro" id="IPR036691">
    <property type="entry name" value="Endo/exonu/phosph_ase_sf"/>
</dbReference>
<dbReference type="PANTHER" id="PTHR33776:SF4">
    <property type="entry name" value="ENDONUCLEASE_EXONUCLEASE_PHOSPHATASE DOMAIN-CONTAINING PROTEIN"/>
    <property type="match status" value="1"/>
</dbReference>
<dbReference type="EMBL" id="JASPKY010000252">
    <property type="protein sequence ID" value="KAK9716821.1"/>
    <property type="molecule type" value="Genomic_DNA"/>
</dbReference>
<evidence type="ECO:0000313" key="3">
    <source>
        <dbReference type="Proteomes" id="UP001458880"/>
    </source>
</evidence>
<dbReference type="AlphaFoldDB" id="A0AAW1KAY2"/>
<keyword evidence="3" id="KW-1185">Reference proteome</keyword>
<dbReference type="InterPro" id="IPR005135">
    <property type="entry name" value="Endo/exonuclease/phosphatase"/>
</dbReference>
<dbReference type="PANTHER" id="PTHR33776">
    <property type="entry name" value="ENDO/EXONUCLEASE/PHOSPHATASE DOMAIN-CONTAINING PROTEIN"/>
    <property type="match status" value="1"/>
</dbReference>
<proteinExistence type="predicted"/>
<dbReference type="Gene3D" id="3.60.10.10">
    <property type="entry name" value="Endonuclease/exonuclease/phosphatase"/>
    <property type="match status" value="1"/>
</dbReference>